<reference evidence="2 3" key="1">
    <citation type="submission" date="2019-08" db="EMBL/GenBank/DDBJ databases">
        <title>Bradymonadales sp. TMQ4.</title>
        <authorList>
            <person name="Liang Q."/>
        </authorList>
    </citation>
    <scope>NUCLEOTIDE SEQUENCE [LARGE SCALE GENOMIC DNA]</scope>
    <source>
        <strain evidence="2 3">TMQ4</strain>
    </source>
</reference>
<dbReference type="InterPro" id="IPR045851">
    <property type="entry name" value="AMP-bd_C_sf"/>
</dbReference>
<dbReference type="PROSITE" id="PS00455">
    <property type="entry name" value="AMP_BINDING"/>
    <property type="match status" value="1"/>
</dbReference>
<evidence type="ECO:0000259" key="1">
    <source>
        <dbReference type="Pfam" id="PF00501"/>
    </source>
</evidence>
<dbReference type="InterPro" id="IPR000873">
    <property type="entry name" value="AMP-dep_synth/lig_dom"/>
</dbReference>
<dbReference type="AlphaFoldDB" id="A0A5C6XDU8"/>
<evidence type="ECO:0000313" key="3">
    <source>
        <dbReference type="Proteomes" id="UP000321412"/>
    </source>
</evidence>
<comment type="caution">
    <text evidence="2">The sequence shown here is derived from an EMBL/GenBank/DDBJ whole genome shotgun (WGS) entry which is preliminary data.</text>
</comment>
<accession>A0A5C6XDU8</accession>
<dbReference type="Gene3D" id="3.30.300.30">
    <property type="match status" value="1"/>
</dbReference>
<dbReference type="InterPro" id="IPR042099">
    <property type="entry name" value="ANL_N_sf"/>
</dbReference>
<dbReference type="EMBL" id="VOSM01000004">
    <property type="protein sequence ID" value="TXD36993.1"/>
    <property type="molecule type" value="Genomic_DNA"/>
</dbReference>
<dbReference type="Pfam" id="PF00501">
    <property type="entry name" value="AMP-binding"/>
    <property type="match status" value="1"/>
</dbReference>
<dbReference type="GO" id="GO:0016878">
    <property type="term" value="F:acid-thiol ligase activity"/>
    <property type="evidence" value="ECO:0007669"/>
    <property type="project" value="UniProtKB-ARBA"/>
</dbReference>
<dbReference type="InterPro" id="IPR020845">
    <property type="entry name" value="AMP-binding_CS"/>
</dbReference>
<gene>
    <name evidence="2" type="ORF">FRC98_09635</name>
</gene>
<feature type="domain" description="AMP-dependent synthetase/ligase" evidence="1">
    <location>
        <begin position="22"/>
        <end position="409"/>
    </location>
</feature>
<organism evidence="2 3">
    <name type="scientific">Lujinxingia vulgaris</name>
    <dbReference type="NCBI Taxonomy" id="2600176"/>
    <lineage>
        <taxon>Bacteria</taxon>
        <taxon>Deltaproteobacteria</taxon>
        <taxon>Bradymonadales</taxon>
        <taxon>Lujinxingiaceae</taxon>
        <taxon>Lujinxingia</taxon>
    </lineage>
</organism>
<evidence type="ECO:0000313" key="2">
    <source>
        <dbReference type="EMBL" id="TXD36993.1"/>
    </source>
</evidence>
<dbReference type="OrthoDB" id="5483897at2"/>
<dbReference type="Gene3D" id="3.40.50.12780">
    <property type="entry name" value="N-terminal domain of ligase-like"/>
    <property type="match status" value="1"/>
</dbReference>
<dbReference type="InterPro" id="IPR050237">
    <property type="entry name" value="ATP-dep_AMP-bd_enzyme"/>
</dbReference>
<protein>
    <submittedName>
        <fullName evidence="2">AMP-binding protein</fullName>
    </submittedName>
</protein>
<dbReference type="PANTHER" id="PTHR43767">
    <property type="entry name" value="LONG-CHAIN-FATTY-ACID--COA LIGASE"/>
    <property type="match status" value="1"/>
</dbReference>
<dbReference type="SUPFAM" id="SSF56801">
    <property type="entry name" value="Acetyl-CoA synthetase-like"/>
    <property type="match status" value="1"/>
</dbReference>
<name>A0A5C6XDU8_9DELT</name>
<dbReference type="NCBIfam" id="NF006754">
    <property type="entry name" value="PRK09274.1"/>
    <property type="match status" value="1"/>
</dbReference>
<proteinExistence type="predicted"/>
<sequence length="552" mass="60001">MQVMTMLFENDVFDLASLVGEVAHEEPERVAIIEPSGRDGQGRRTYARFTYKTLSEDAESVAVGLRELGIAEKTRTVFMAPPSYEACVVYVALTRVGATVIMIDPAVGLRNVGERLRRLQPTAFVGVGLAHVARLIFGWGPRFLKKSIVVGPGPGFPGARTVASLRRARPERPQLASVGPDDPMTVLYTTGSTGPAKPALYTHRNFCGVLRIAHQSWGFAGREGLPVDMAVFPAFFMIGLSAKGTVVVPPIHFVREPPAKTDPAPLVEVINDCQVRSLFASPIILANMARHAEANALTMPSLEVVIGGGAPITGPVMGALTRAMPNGEVFANYGATEALPSTAHSARETLAETWEKTECGHGICVGRPFEGVELRVVAIADGIAEEAQDVPPGEIGEVLVKSPHISAGYMDDPESTQKNKIGPWHRLGDAGYLDEQRRLWVVGRIGHRVRGEQGPLFPLLCEPIFNAEPRVKRCGLVGVPGLTHDRPVLCVEAHPGADHSELRKTLLQLASDHEVSREIRDVLFIDRLPVDPRHNSKIDRPELARWAARRLR</sequence>
<keyword evidence="3" id="KW-1185">Reference proteome</keyword>
<dbReference type="PANTHER" id="PTHR43767:SF1">
    <property type="entry name" value="NONRIBOSOMAL PEPTIDE SYNTHASE PES1 (EUROFUNG)-RELATED"/>
    <property type="match status" value="1"/>
</dbReference>
<dbReference type="Proteomes" id="UP000321412">
    <property type="component" value="Unassembled WGS sequence"/>
</dbReference>